<keyword evidence="5" id="KW-0472">Membrane</keyword>
<dbReference type="OrthoDB" id="200954at2759"/>
<comment type="subcellular location">
    <subcellularLocation>
        <location evidence="1">Membrane</location>
        <topology evidence="1">Multi-pass membrane protein</topology>
    </subcellularLocation>
</comment>
<keyword evidence="3" id="KW-0812">Transmembrane</keyword>
<dbReference type="PANTHER" id="PTHR12191:SF37">
    <property type="entry name" value="ZINC TRANSPORTER FOI"/>
    <property type="match status" value="1"/>
</dbReference>
<dbReference type="PANTHER" id="PTHR12191">
    <property type="entry name" value="SOLUTE CARRIER FAMILY 39"/>
    <property type="match status" value="1"/>
</dbReference>
<dbReference type="InterPro" id="IPR003689">
    <property type="entry name" value="ZIP"/>
</dbReference>
<protein>
    <submittedName>
        <fullName evidence="7">Zinc transporter ZIP10</fullName>
    </submittedName>
</protein>
<evidence type="ECO:0000256" key="3">
    <source>
        <dbReference type="ARBA" id="ARBA00022692"/>
    </source>
</evidence>
<dbReference type="AlphaFoldDB" id="A0A1I8H692"/>
<dbReference type="GO" id="GO:0005385">
    <property type="term" value="F:zinc ion transmembrane transporter activity"/>
    <property type="evidence" value="ECO:0007669"/>
    <property type="project" value="TreeGrafter"/>
</dbReference>
<dbReference type="GO" id="GO:0140410">
    <property type="term" value="F:monoatomic cation:bicarbonate symporter activity"/>
    <property type="evidence" value="ECO:0007669"/>
    <property type="project" value="TreeGrafter"/>
</dbReference>
<reference evidence="7" key="1">
    <citation type="submission" date="2016-11" db="UniProtKB">
        <authorList>
            <consortium name="WormBaseParasite"/>
        </authorList>
    </citation>
    <scope>IDENTIFICATION</scope>
</reference>
<dbReference type="InterPro" id="IPR050799">
    <property type="entry name" value="ZIP_Transporter"/>
</dbReference>
<evidence type="ECO:0000256" key="1">
    <source>
        <dbReference type="ARBA" id="ARBA00004141"/>
    </source>
</evidence>
<accession>A0A1I8H692</accession>
<evidence type="ECO:0000256" key="5">
    <source>
        <dbReference type="ARBA" id="ARBA00023136"/>
    </source>
</evidence>
<name>A0A1I8H692_9PLAT</name>
<dbReference type="GO" id="GO:0030003">
    <property type="term" value="P:intracellular monoatomic cation homeostasis"/>
    <property type="evidence" value="ECO:0007669"/>
    <property type="project" value="TreeGrafter"/>
</dbReference>
<organism evidence="6 7">
    <name type="scientific">Macrostomum lignano</name>
    <dbReference type="NCBI Taxonomy" id="282301"/>
    <lineage>
        <taxon>Eukaryota</taxon>
        <taxon>Metazoa</taxon>
        <taxon>Spiralia</taxon>
        <taxon>Lophotrochozoa</taxon>
        <taxon>Platyhelminthes</taxon>
        <taxon>Rhabditophora</taxon>
        <taxon>Macrostomorpha</taxon>
        <taxon>Macrostomida</taxon>
        <taxon>Macrostomidae</taxon>
        <taxon>Macrostomum</taxon>
    </lineage>
</organism>
<comment type="similarity">
    <text evidence="2">Belongs to the ZIP transporter (TC 2.A.5) family.</text>
</comment>
<dbReference type="GO" id="GO:0071578">
    <property type="term" value="P:zinc ion import across plasma membrane"/>
    <property type="evidence" value="ECO:0007669"/>
    <property type="project" value="TreeGrafter"/>
</dbReference>
<evidence type="ECO:0000256" key="4">
    <source>
        <dbReference type="ARBA" id="ARBA00022989"/>
    </source>
</evidence>
<dbReference type="WBParaSite" id="maker-uti_cns_0004487-snap-gene-0.8-mRNA-1">
    <property type="protein sequence ID" value="maker-uti_cns_0004487-snap-gene-0.8-mRNA-1"/>
    <property type="gene ID" value="maker-uti_cns_0004487-snap-gene-0.8"/>
</dbReference>
<keyword evidence="6" id="KW-1185">Reference proteome</keyword>
<dbReference type="Pfam" id="PF02535">
    <property type="entry name" value="Zip"/>
    <property type="match status" value="1"/>
</dbReference>
<evidence type="ECO:0000313" key="6">
    <source>
        <dbReference type="Proteomes" id="UP000095280"/>
    </source>
</evidence>
<sequence length="662" mass="70671">MCKARDWQQVRTAACLFCFLLCVLLNVHLQSAAAADSAVHRTNQSRRHLNLIMLEYGDSNKSVNLHGLERLMVQIGLLKNQTAQPVEHKEEHEHEHENEHEHEMEAKQSANETGTVKECPTARQMLSWYPSGQAFGSLTEPEFLDLCPTLVYLLHSKACSRGSTPDPAKPPGRTWKVWGASLLAVLITSLGGVATIFIIRPLMRTRFYTLVVQFLIALAVGSLSGDAFLHLLPHALFPEDDHKHEHKEGGESGGLDHMATMYRCLTALTGIYCFFVIERITVLCQNRRSRRRSSSRRPQSNSSNVGEKLCNPFHRSYANLTGGAQPESVICEAAAAAAAEAAEAAADDLTVEFLHDCNRCTANAAAAAAAAAANAAASDTNGNNGGSCFRRLSACGSPDDKQQQRNNHHTDNQHNDSEKPKDAGPAAVAAQESELTSLSTNAASAATDSAVAGSRGGPAGSTAAALSVTFDDDVGGNGDDADESEGRGHGHGHHGHSHSHTTVRALAWTVIIGDGLHNFCDGMALGAAFAADVGSGVSTAVAVFCHELPHELGDFAVLLQAGMSVRMALLANLVSSLVCLLGMVCGVLLAKGATNWVFMVTAGMFLYIALVDMMPELTTEKSSRGPGPCVVFFWQNLGFFIGAGIMLLISLYEHKIIKLGSG</sequence>
<evidence type="ECO:0000313" key="7">
    <source>
        <dbReference type="WBParaSite" id="maker-uti_cns_0004487-snap-gene-0.8-mRNA-1"/>
    </source>
</evidence>
<proteinExistence type="inferred from homology"/>
<evidence type="ECO:0000256" key="2">
    <source>
        <dbReference type="ARBA" id="ARBA00006939"/>
    </source>
</evidence>
<keyword evidence="4" id="KW-1133">Transmembrane helix</keyword>
<dbReference type="Proteomes" id="UP000095280">
    <property type="component" value="Unplaced"/>
</dbReference>
<dbReference type="GO" id="GO:0005886">
    <property type="term" value="C:plasma membrane"/>
    <property type="evidence" value="ECO:0007669"/>
    <property type="project" value="TreeGrafter"/>
</dbReference>